<dbReference type="EMBL" id="JADOUF010000001">
    <property type="protein sequence ID" value="MBG6140224.1"/>
    <property type="molecule type" value="Genomic_DNA"/>
</dbReference>
<organism evidence="1 2">
    <name type="scientific">Longispora fulva</name>
    <dbReference type="NCBI Taxonomy" id="619741"/>
    <lineage>
        <taxon>Bacteria</taxon>
        <taxon>Bacillati</taxon>
        <taxon>Actinomycetota</taxon>
        <taxon>Actinomycetes</taxon>
        <taxon>Micromonosporales</taxon>
        <taxon>Micromonosporaceae</taxon>
        <taxon>Longispora</taxon>
    </lineage>
</organism>
<dbReference type="Proteomes" id="UP000622552">
    <property type="component" value="Unassembled WGS sequence"/>
</dbReference>
<proteinExistence type="predicted"/>
<keyword evidence="2" id="KW-1185">Reference proteome</keyword>
<evidence type="ECO:0000313" key="1">
    <source>
        <dbReference type="EMBL" id="MBG6140224.1"/>
    </source>
</evidence>
<sequence>MEGTFTHDAHTLPVEKFRTWRLVKLTHRLPHELDDVAACELDWLLAIDDTVNQAKANRQQRESG</sequence>
<protein>
    <submittedName>
        <fullName evidence="1">Uncharacterized protein</fullName>
    </submittedName>
</protein>
<comment type="caution">
    <text evidence="1">The sequence shown here is derived from an EMBL/GenBank/DDBJ whole genome shotgun (WGS) entry which is preliminary data.</text>
</comment>
<accession>A0A8J7KM99</accession>
<dbReference type="AlphaFoldDB" id="A0A8J7KM99"/>
<name>A0A8J7KM99_9ACTN</name>
<evidence type="ECO:0000313" key="2">
    <source>
        <dbReference type="Proteomes" id="UP000622552"/>
    </source>
</evidence>
<reference evidence="1" key="1">
    <citation type="submission" date="2020-11" db="EMBL/GenBank/DDBJ databases">
        <title>Sequencing the genomes of 1000 actinobacteria strains.</title>
        <authorList>
            <person name="Klenk H.-P."/>
        </authorList>
    </citation>
    <scope>NUCLEOTIDE SEQUENCE</scope>
    <source>
        <strain evidence="1">DSM 45356</strain>
    </source>
</reference>
<gene>
    <name evidence="1" type="ORF">IW245_006418</name>
</gene>